<protein>
    <recommendedName>
        <fullName evidence="3">Rho-GAP domain-containing protein</fullName>
    </recommendedName>
</protein>
<evidence type="ECO:0008006" key="3">
    <source>
        <dbReference type="Google" id="ProtNLM"/>
    </source>
</evidence>
<organism evidence="1 2">
    <name type="scientific">Serendipita vermifera MAFF 305830</name>
    <dbReference type="NCBI Taxonomy" id="933852"/>
    <lineage>
        <taxon>Eukaryota</taxon>
        <taxon>Fungi</taxon>
        <taxon>Dikarya</taxon>
        <taxon>Basidiomycota</taxon>
        <taxon>Agaricomycotina</taxon>
        <taxon>Agaricomycetes</taxon>
        <taxon>Sebacinales</taxon>
        <taxon>Serendipitaceae</taxon>
        <taxon>Serendipita</taxon>
    </lineage>
</organism>
<dbReference type="HOGENOM" id="CLU_1074280_0_0_1"/>
<dbReference type="EMBL" id="KN824303">
    <property type="protein sequence ID" value="KIM26786.1"/>
    <property type="molecule type" value="Genomic_DNA"/>
</dbReference>
<accession>A0A0C3B5N1</accession>
<gene>
    <name evidence="1" type="ORF">M408DRAFT_330390</name>
</gene>
<evidence type="ECO:0000313" key="2">
    <source>
        <dbReference type="Proteomes" id="UP000054097"/>
    </source>
</evidence>
<keyword evidence="2" id="KW-1185">Reference proteome</keyword>
<name>A0A0C3B5N1_SERVB</name>
<sequence>MARNKINCQLSRSNSNLTSSATWISPFELAAHLQHKLEWSLGLPRYRPLHYHDPREATSRERILFGVDLADEESVENGMLAVLLQAARKGPPHDGFRKLKQACPNETAQLALYLETYWGPNSADNVKMVLRQPVTLRHSLLMFYLACLPSPLVPLSSAQFTQFALKKLRVRDIIQSMPLLNIGSLRELCDYVDRMSNYDSKLLDKTGMLLTRVKSDLMGDGSSEKTLAGLLRMFIYYFNREKERTVLDISPISVTWEQY</sequence>
<evidence type="ECO:0000313" key="1">
    <source>
        <dbReference type="EMBL" id="KIM26786.1"/>
    </source>
</evidence>
<dbReference type="Proteomes" id="UP000054097">
    <property type="component" value="Unassembled WGS sequence"/>
</dbReference>
<dbReference type="OrthoDB" id="3136007at2759"/>
<reference evidence="2" key="2">
    <citation type="submission" date="2015-01" db="EMBL/GenBank/DDBJ databases">
        <title>Evolutionary Origins and Diversification of the Mycorrhizal Mutualists.</title>
        <authorList>
            <consortium name="DOE Joint Genome Institute"/>
            <consortium name="Mycorrhizal Genomics Consortium"/>
            <person name="Kohler A."/>
            <person name="Kuo A."/>
            <person name="Nagy L.G."/>
            <person name="Floudas D."/>
            <person name="Copeland A."/>
            <person name="Barry K.W."/>
            <person name="Cichocki N."/>
            <person name="Veneault-Fourrey C."/>
            <person name="LaButti K."/>
            <person name="Lindquist E.A."/>
            <person name="Lipzen A."/>
            <person name="Lundell T."/>
            <person name="Morin E."/>
            <person name="Murat C."/>
            <person name="Riley R."/>
            <person name="Ohm R."/>
            <person name="Sun H."/>
            <person name="Tunlid A."/>
            <person name="Henrissat B."/>
            <person name="Grigoriev I.V."/>
            <person name="Hibbett D.S."/>
            <person name="Martin F."/>
        </authorList>
    </citation>
    <scope>NUCLEOTIDE SEQUENCE [LARGE SCALE GENOMIC DNA]</scope>
    <source>
        <strain evidence="2">MAFF 305830</strain>
    </source>
</reference>
<dbReference type="AlphaFoldDB" id="A0A0C3B5N1"/>
<proteinExistence type="predicted"/>
<reference evidence="1 2" key="1">
    <citation type="submission" date="2014-04" db="EMBL/GenBank/DDBJ databases">
        <authorList>
            <consortium name="DOE Joint Genome Institute"/>
            <person name="Kuo A."/>
            <person name="Zuccaro A."/>
            <person name="Kohler A."/>
            <person name="Nagy L.G."/>
            <person name="Floudas D."/>
            <person name="Copeland A."/>
            <person name="Barry K.W."/>
            <person name="Cichocki N."/>
            <person name="Veneault-Fourrey C."/>
            <person name="LaButti K."/>
            <person name="Lindquist E.A."/>
            <person name="Lipzen A."/>
            <person name="Lundell T."/>
            <person name="Morin E."/>
            <person name="Murat C."/>
            <person name="Sun H."/>
            <person name="Tunlid A."/>
            <person name="Henrissat B."/>
            <person name="Grigoriev I.V."/>
            <person name="Hibbett D.S."/>
            <person name="Martin F."/>
            <person name="Nordberg H.P."/>
            <person name="Cantor M.N."/>
            <person name="Hua S.X."/>
        </authorList>
    </citation>
    <scope>NUCLEOTIDE SEQUENCE [LARGE SCALE GENOMIC DNA]</scope>
    <source>
        <strain evidence="1 2">MAFF 305830</strain>
    </source>
</reference>